<keyword evidence="3" id="KW-1185">Reference proteome</keyword>
<keyword evidence="1" id="KW-0175">Coiled coil</keyword>
<dbReference type="Pfam" id="PF20567">
    <property type="entry name" value="DUF6776"/>
    <property type="match status" value="1"/>
</dbReference>
<feature type="coiled-coil region" evidence="1">
    <location>
        <begin position="57"/>
        <end position="119"/>
    </location>
</feature>
<dbReference type="InterPro" id="IPR046703">
    <property type="entry name" value="DUF6776"/>
</dbReference>
<name>A0A916UQ38_9BURK</name>
<dbReference type="AlphaFoldDB" id="A0A916UQ38"/>
<reference evidence="2" key="2">
    <citation type="submission" date="2020-09" db="EMBL/GenBank/DDBJ databases">
        <authorList>
            <person name="Sun Q."/>
            <person name="Zhou Y."/>
        </authorList>
    </citation>
    <scope>NUCLEOTIDE SEQUENCE</scope>
    <source>
        <strain evidence="2">CGMCC 1.10998</strain>
    </source>
</reference>
<evidence type="ECO:0000313" key="2">
    <source>
        <dbReference type="EMBL" id="GGC79572.1"/>
    </source>
</evidence>
<proteinExistence type="predicted"/>
<protein>
    <submittedName>
        <fullName evidence="2">Uncharacterized protein</fullName>
    </submittedName>
</protein>
<evidence type="ECO:0000313" key="3">
    <source>
        <dbReference type="Proteomes" id="UP000637423"/>
    </source>
</evidence>
<dbReference type="Proteomes" id="UP000637423">
    <property type="component" value="Unassembled WGS sequence"/>
</dbReference>
<dbReference type="EMBL" id="BMED01000002">
    <property type="protein sequence ID" value="GGC79572.1"/>
    <property type="molecule type" value="Genomic_DNA"/>
</dbReference>
<sequence>MAKTTSFKRRLAASKMTIKQQRPWPATVAMIALIVGLGGAMAMWTYDLGRSLTGFEPKASKEKIQNLQKQVEELTAERDKLSVSANTVESQMNIDRSMQKQLTDQIKTLTADNLKLKDDLAFFESLMPSATGPEGITVQRLKADMASPNQLRYRILVMQGGKGSNDFNGELQYSLTLVQAGKSVMMQFPDPKAGDAAKLKLSFKHYQRLEGLISLPDGATVKSVQAKVLDRGQIRAQQSINL</sequence>
<gene>
    <name evidence="2" type="ORF">GCM10011396_28570</name>
</gene>
<comment type="caution">
    <text evidence="2">The sequence shown here is derived from an EMBL/GenBank/DDBJ whole genome shotgun (WGS) entry which is preliminary data.</text>
</comment>
<evidence type="ECO:0000256" key="1">
    <source>
        <dbReference type="SAM" id="Coils"/>
    </source>
</evidence>
<accession>A0A916UQ38</accession>
<organism evidence="2 3">
    <name type="scientific">Undibacterium terreum</name>
    <dbReference type="NCBI Taxonomy" id="1224302"/>
    <lineage>
        <taxon>Bacteria</taxon>
        <taxon>Pseudomonadati</taxon>
        <taxon>Pseudomonadota</taxon>
        <taxon>Betaproteobacteria</taxon>
        <taxon>Burkholderiales</taxon>
        <taxon>Oxalobacteraceae</taxon>
        <taxon>Undibacterium</taxon>
    </lineage>
</organism>
<reference evidence="2" key="1">
    <citation type="journal article" date="2014" name="Int. J. Syst. Evol. Microbiol.">
        <title>Complete genome sequence of Corynebacterium casei LMG S-19264T (=DSM 44701T), isolated from a smear-ripened cheese.</title>
        <authorList>
            <consortium name="US DOE Joint Genome Institute (JGI-PGF)"/>
            <person name="Walter F."/>
            <person name="Albersmeier A."/>
            <person name="Kalinowski J."/>
            <person name="Ruckert C."/>
        </authorList>
    </citation>
    <scope>NUCLEOTIDE SEQUENCE</scope>
    <source>
        <strain evidence="2">CGMCC 1.10998</strain>
    </source>
</reference>
<dbReference type="RefSeq" id="WP_188566677.1">
    <property type="nucleotide sequence ID" value="NZ_BMED01000002.1"/>
</dbReference>